<feature type="domain" description="DCUN1" evidence="2">
    <location>
        <begin position="1"/>
        <end position="73"/>
    </location>
</feature>
<name>A0A9W8BF21_9FUNG</name>
<dbReference type="Proteomes" id="UP001150907">
    <property type="component" value="Unassembled WGS sequence"/>
</dbReference>
<accession>A0A9W8BF21</accession>
<keyword evidence="4" id="KW-1185">Reference proteome</keyword>
<reference evidence="3" key="1">
    <citation type="submission" date="2022-07" db="EMBL/GenBank/DDBJ databases">
        <title>Phylogenomic reconstructions and comparative analyses of Kickxellomycotina fungi.</title>
        <authorList>
            <person name="Reynolds N.K."/>
            <person name="Stajich J.E."/>
            <person name="Barry K."/>
            <person name="Grigoriev I.V."/>
            <person name="Crous P."/>
            <person name="Smith M.E."/>
        </authorList>
    </citation>
    <scope>NUCLEOTIDE SEQUENCE</scope>
    <source>
        <strain evidence="3">IMI 214461</strain>
    </source>
</reference>
<evidence type="ECO:0000313" key="4">
    <source>
        <dbReference type="Proteomes" id="UP001150907"/>
    </source>
</evidence>
<protein>
    <recommendedName>
        <fullName evidence="1">Defective in cullin neddylation protein</fullName>
    </recommendedName>
</protein>
<organism evidence="3 4">
    <name type="scientific">Coemansia thaxteri</name>
    <dbReference type="NCBI Taxonomy" id="2663907"/>
    <lineage>
        <taxon>Eukaryota</taxon>
        <taxon>Fungi</taxon>
        <taxon>Fungi incertae sedis</taxon>
        <taxon>Zoopagomycota</taxon>
        <taxon>Kickxellomycotina</taxon>
        <taxon>Kickxellomycetes</taxon>
        <taxon>Kickxellales</taxon>
        <taxon>Kickxellaceae</taxon>
        <taxon>Coemansia</taxon>
    </lineage>
</organism>
<evidence type="ECO:0000256" key="1">
    <source>
        <dbReference type="RuleBase" id="RU410713"/>
    </source>
</evidence>
<dbReference type="OrthoDB" id="27198at2759"/>
<sequence>TVKGVMPVVTRQQWLFMRFVAFLDARGDTLPSINRDQWQSLLELSKTVDKDFSNYSKEDAWPILFDEFYDWARQP</sequence>
<dbReference type="InterPro" id="IPR005176">
    <property type="entry name" value="PONY_dom"/>
</dbReference>
<dbReference type="GO" id="GO:0031624">
    <property type="term" value="F:ubiquitin conjugating enzyme binding"/>
    <property type="evidence" value="ECO:0007669"/>
    <property type="project" value="TreeGrafter"/>
</dbReference>
<evidence type="ECO:0000313" key="3">
    <source>
        <dbReference type="EMBL" id="KAJ1997526.1"/>
    </source>
</evidence>
<feature type="non-terminal residue" evidence="3">
    <location>
        <position position="1"/>
    </location>
</feature>
<dbReference type="PROSITE" id="PS51229">
    <property type="entry name" value="DCUN1"/>
    <property type="match status" value="1"/>
</dbReference>
<gene>
    <name evidence="3" type="primary">DCUN1D5_2</name>
    <name evidence="3" type="ORF">H4R26_005802</name>
</gene>
<dbReference type="Gene3D" id="1.10.238.200">
    <property type="entry name" value="Cullin, PONY binding domain"/>
    <property type="match status" value="1"/>
</dbReference>
<proteinExistence type="predicted"/>
<evidence type="ECO:0000259" key="2">
    <source>
        <dbReference type="PROSITE" id="PS51229"/>
    </source>
</evidence>
<dbReference type="GO" id="GO:0000151">
    <property type="term" value="C:ubiquitin ligase complex"/>
    <property type="evidence" value="ECO:0007669"/>
    <property type="project" value="TreeGrafter"/>
</dbReference>
<dbReference type="AlphaFoldDB" id="A0A9W8BF21"/>
<dbReference type="GO" id="GO:0045116">
    <property type="term" value="P:protein neddylation"/>
    <property type="evidence" value="ECO:0007669"/>
    <property type="project" value="TreeGrafter"/>
</dbReference>
<dbReference type="Pfam" id="PF03556">
    <property type="entry name" value="Cullin_binding"/>
    <property type="match status" value="1"/>
</dbReference>
<comment type="function">
    <text evidence="1">Neddylation of cullins play an essential role in the regulation of SCF-type complexes activity.</text>
</comment>
<dbReference type="InterPro" id="IPR014764">
    <property type="entry name" value="DCN-prot"/>
</dbReference>
<dbReference type="EMBL" id="JANBQF010001305">
    <property type="protein sequence ID" value="KAJ1997526.1"/>
    <property type="molecule type" value="Genomic_DNA"/>
</dbReference>
<comment type="caution">
    <text evidence="3">The sequence shown here is derived from an EMBL/GenBank/DDBJ whole genome shotgun (WGS) entry which is preliminary data.</text>
</comment>
<dbReference type="GO" id="GO:0032182">
    <property type="term" value="F:ubiquitin-like protein binding"/>
    <property type="evidence" value="ECO:0007669"/>
    <property type="project" value="TreeGrafter"/>
</dbReference>
<dbReference type="PANTHER" id="PTHR12281:SF12">
    <property type="entry name" value="DEFECTIVE IN CULLIN NEDDYLATION PROTEIN"/>
    <property type="match status" value="1"/>
</dbReference>
<dbReference type="InterPro" id="IPR042460">
    <property type="entry name" value="DCN1-like_PONY"/>
</dbReference>
<dbReference type="GO" id="GO:0097602">
    <property type="term" value="F:cullin family protein binding"/>
    <property type="evidence" value="ECO:0007669"/>
    <property type="project" value="TreeGrafter"/>
</dbReference>
<dbReference type="PANTHER" id="PTHR12281">
    <property type="entry name" value="RP42 RELATED"/>
    <property type="match status" value="1"/>
</dbReference>